<keyword evidence="1" id="KW-0732">Signal</keyword>
<name>A0ABN8E0K9_9VIBR</name>
<dbReference type="EMBL" id="CAKLDM010000001">
    <property type="protein sequence ID" value="CAH0537807.1"/>
    <property type="molecule type" value="Genomic_DNA"/>
</dbReference>
<feature type="domain" description="Solute-binding protein family 3/N-terminal" evidence="2">
    <location>
        <begin position="29"/>
        <end position="246"/>
    </location>
</feature>
<comment type="caution">
    <text evidence="3">The sequence shown here is derived from an EMBL/GenBank/DDBJ whole genome shotgun (WGS) entry which is preliminary data.</text>
</comment>
<gene>
    <name evidence="3" type="ORF">VMF7928_01360</name>
</gene>
<evidence type="ECO:0000259" key="2">
    <source>
        <dbReference type="Pfam" id="PF00497"/>
    </source>
</evidence>
<sequence>MRATKTLLILLLAATLPRLALSLELTILTEDYAPYNYQKNGQVTGFTTDVVKAILKDTGNQNLKIELYPWQRAYRMALNDKNILLYTMTRTEARDPLFKWVGPVAERTVWIWKLKKRQDIVVNTLEDAKKYTITSVAKSAGTTYLKSQGFTDKQLNPIHKESLTVAKFLAGRDDLILKPKLAMAYELNQLGETMSIVEPLFALPNSGSYYLAFSLDTPDSTVKLFQDSFDKLKQNGGYDEIYGKYVVTSP</sequence>
<feature type="chain" id="PRO_5047317355" description="Solute-binding protein family 3/N-terminal domain-containing protein" evidence="1">
    <location>
        <begin position="21"/>
        <end position="250"/>
    </location>
</feature>
<evidence type="ECO:0000313" key="4">
    <source>
        <dbReference type="Proteomes" id="UP000838748"/>
    </source>
</evidence>
<dbReference type="PANTHER" id="PTHR38834">
    <property type="entry name" value="PERIPLASMIC SUBSTRATE BINDING PROTEIN FAMILY 3"/>
    <property type="match status" value="1"/>
</dbReference>
<dbReference type="Gene3D" id="3.40.190.10">
    <property type="entry name" value="Periplasmic binding protein-like II"/>
    <property type="match status" value="2"/>
</dbReference>
<organism evidence="3 4">
    <name type="scientific">Vibrio marisflavi CECT 7928</name>
    <dbReference type="NCBI Taxonomy" id="634439"/>
    <lineage>
        <taxon>Bacteria</taxon>
        <taxon>Pseudomonadati</taxon>
        <taxon>Pseudomonadota</taxon>
        <taxon>Gammaproteobacteria</taxon>
        <taxon>Vibrionales</taxon>
        <taxon>Vibrionaceae</taxon>
        <taxon>Vibrio</taxon>
    </lineage>
</organism>
<reference evidence="3" key="1">
    <citation type="submission" date="2021-11" db="EMBL/GenBank/DDBJ databases">
        <authorList>
            <person name="Rodrigo-Torres L."/>
            <person name="Arahal R. D."/>
            <person name="Lucena T."/>
        </authorList>
    </citation>
    <scope>NUCLEOTIDE SEQUENCE</scope>
    <source>
        <strain evidence="3">CECT 7928</strain>
    </source>
</reference>
<dbReference type="SUPFAM" id="SSF53850">
    <property type="entry name" value="Periplasmic binding protein-like II"/>
    <property type="match status" value="1"/>
</dbReference>
<accession>A0ABN8E0K9</accession>
<dbReference type="InterPro" id="IPR001638">
    <property type="entry name" value="Solute-binding_3/MltF_N"/>
</dbReference>
<evidence type="ECO:0000313" key="3">
    <source>
        <dbReference type="EMBL" id="CAH0537807.1"/>
    </source>
</evidence>
<dbReference type="RefSeq" id="WP_237360694.1">
    <property type="nucleotide sequence ID" value="NZ_CAKLDM010000001.1"/>
</dbReference>
<feature type="signal peptide" evidence="1">
    <location>
        <begin position="1"/>
        <end position="20"/>
    </location>
</feature>
<dbReference type="Proteomes" id="UP000838748">
    <property type="component" value="Unassembled WGS sequence"/>
</dbReference>
<keyword evidence="4" id="KW-1185">Reference proteome</keyword>
<dbReference type="Pfam" id="PF00497">
    <property type="entry name" value="SBP_bac_3"/>
    <property type="match status" value="1"/>
</dbReference>
<evidence type="ECO:0000256" key="1">
    <source>
        <dbReference type="SAM" id="SignalP"/>
    </source>
</evidence>
<dbReference type="PANTHER" id="PTHR38834:SF3">
    <property type="entry name" value="SOLUTE-BINDING PROTEIN FAMILY 3_N-TERMINAL DOMAIN-CONTAINING PROTEIN"/>
    <property type="match status" value="1"/>
</dbReference>
<proteinExistence type="predicted"/>
<protein>
    <recommendedName>
        <fullName evidence="2">Solute-binding protein family 3/N-terminal domain-containing protein</fullName>
    </recommendedName>
</protein>